<dbReference type="AlphaFoldDB" id="A0A7W5K5B0"/>
<dbReference type="InterPro" id="IPR038573">
    <property type="entry name" value="BrnT_sf"/>
</dbReference>
<accession>A0A7W5K5B0</accession>
<dbReference type="Gene3D" id="3.10.450.530">
    <property type="entry name" value="Ribonuclease toxin, BrnT, of type II toxin-antitoxin system"/>
    <property type="match status" value="1"/>
</dbReference>
<reference evidence="1 2" key="1">
    <citation type="submission" date="2020-08" db="EMBL/GenBank/DDBJ databases">
        <title>Genomic Encyclopedia of Archaeal and Bacterial Type Strains, Phase II (KMG-II): from individual species to whole genera.</title>
        <authorList>
            <person name="Goeker M."/>
        </authorList>
    </citation>
    <scope>NUCLEOTIDE SEQUENCE [LARGE SCALE GENOMIC DNA]</scope>
    <source>
        <strain evidence="1 2">5AG</strain>
    </source>
</reference>
<evidence type="ECO:0000313" key="1">
    <source>
        <dbReference type="EMBL" id="MBB3332118.1"/>
    </source>
</evidence>
<gene>
    <name evidence="1" type="ORF">BDK63_003012</name>
</gene>
<protein>
    <recommendedName>
        <fullName evidence="3">Toxin</fullName>
    </recommendedName>
</protein>
<dbReference type="Pfam" id="PF04365">
    <property type="entry name" value="BrnT_toxin"/>
    <property type="match status" value="1"/>
</dbReference>
<dbReference type="Proteomes" id="UP000553442">
    <property type="component" value="Unassembled WGS sequence"/>
</dbReference>
<proteinExistence type="predicted"/>
<comment type="caution">
    <text evidence="1">The sequence shown here is derived from an EMBL/GenBank/DDBJ whole genome shotgun (WGS) entry which is preliminary data.</text>
</comment>
<evidence type="ECO:0000313" key="2">
    <source>
        <dbReference type="Proteomes" id="UP000553442"/>
    </source>
</evidence>
<dbReference type="RefSeq" id="WP_183333380.1">
    <property type="nucleotide sequence ID" value="NZ_JACHZF010000024.1"/>
</dbReference>
<name>A0A7W5K5B0_9GAMM</name>
<keyword evidence="2" id="KW-1185">Reference proteome</keyword>
<dbReference type="EMBL" id="JACHZF010000024">
    <property type="protein sequence ID" value="MBB3332118.1"/>
    <property type="molecule type" value="Genomic_DNA"/>
</dbReference>
<dbReference type="InterPro" id="IPR007460">
    <property type="entry name" value="BrnT_toxin"/>
</dbReference>
<organism evidence="1 2">
    <name type="scientific">Halomonas campaniensis</name>
    <dbReference type="NCBI Taxonomy" id="213554"/>
    <lineage>
        <taxon>Bacteria</taxon>
        <taxon>Pseudomonadati</taxon>
        <taxon>Pseudomonadota</taxon>
        <taxon>Gammaproteobacteria</taxon>
        <taxon>Oceanospirillales</taxon>
        <taxon>Halomonadaceae</taxon>
        <taxon>Halomonas</taxon>
    </lineage>
</organism>
<evidence type="ECO:0008006" key="3">
    <source>
        <dbReference type="Google" id="ProtNLM"/>
    </source>
</evidence>
<sequence>MTNFEFDPRKSEANRDKHGIDFVEAQRLWQDPDLLEIPAKSTDEPRFVVIGRIGVKHWSGIITYRGARIRLISVRRARSREIELYESD</sequence>